<organism evidence="11 12">
    <name type="scientific">Hypsizygus marmoreus</name>
    <name type="common">White beech mushroom</name>
    <name type="synonym">Agaricus marmoreus</name>
    <dbReference type="NCBI Taxonomy" id="39966"/>
    <lineage>
        <taxon>Eukaryota</taxon>
        <taxon>Fungi</taxon>
        <taxon>Dikarya</taxon>
        <taxon>Basidiomycota</taxon>
        <taxon>Agaricomycotina</taxon>
        <taxon>Agaricomycetes</taxon>
        <taxon>Agaricomycetidae</taxon>
        <taxon>Agaricales</taxon>
        <taxon>Tricholomatineae</taxon>
        <taxon>Lyophyllaceae</taxon>
        <taxon>Hypsizygus</taxon>
    </lineage>
</organism>
<dbReference type="PROSITE" id="PS00108">
    <property type="entry name" value="PROTEIN_KINASE_ST"/>
    <property type="match status" value="1"/>
</dbReference>
<dbReference type="Proteomes" id="UP000076154">
    <property type="component" value="Unassembled WGS sequence"/>
</dbReference>
<dbReference type="Pfam" id="PF00069">
    <property type="entry name" value="Pkinase"/>
    <property type="match status" value="1"/>
</dbReference>
<dbReference type="GO" id="GO:0005524">
    <property type="term" value="F:ATP binding"/>
    <property type="evidence" value="ECO:0007669"/>
    <property type="project" value="UniProtKB-KW"/>
</dbReference>
<feature type="domain" description="Protein kinase" evidence="10">
    <location>
        <begin position="32"/>
        <end position="317"/>
    </location>
</feature>
<evidence type="ECO:0000259" key="10">
    <source>
        <dbReference type="PROSITE" id="PS50011"/>
    </source>
</evidence>
<proteinExistence type="predicted"/>
<evidence type="ECO:0000256" key="3">
    <source>
        <dbReference type="ARBA" id="ARBA00022679"/>
    </source>
</evidence>
<dbReference type="InParanoid" id="A0A369JPL5"/>
<evidence type="ECO:0000256" key="2">
    <source>
        <dbReference type="ARBA" id="ARBA00022527"/>
    </source>
</evidence>
<dbReference type="PANTHER" id="PTHR24356">
    <property type="entry name" value="SERINE/THREONINE-PROTEIN KINASE"/>
    <property type="match status" value="1"/>
</dbReference>
<keyword evidence="6" id="KW-0067">ATP-binding</keyword>
<evidence type="ECO:0000256" key="6">
    <source>
        <dbReference type="ARBA" id="ARBA00022840"/>
    </source>
</evidence>
<dbReference type="InterPro" id="IPR008271">
    <property type="entry name" value="Ser/Thr_kinase_AS"/>
</dbReference>
<dbReference type="InterPro" id="IPR000719">
    <property type="entry name" value="Prot_kinase_dom"/>
</dbReference>
<dbReference type="Gene3D" id="3.30.200.20">
    <property type="entry name" value="Phosphorylase Kinase, domain 1"/>
    <property type="match status" value="1"/>
</dbReference>
<evidence type="ECO:0000313" key="11">
    <source>
        <dbReference type="EMBL" id="RDB24179.1"/>
    </source>
</evidence>
<evidence type="ECO:0000256" key="7">
    <source>
        <dbReference type="ARBA" id="ARBA00047899"/>
    </source>
</evidence>
<keyword evidence="4" id="KW-0547">Nucleotide-binding</keyword>
<keyword evidence="2" id="KW-0723">Serine/threonine-protein kinase</keyword>
<dbReference type="PROSITE" id="PS50011">
    <property type="entry name" value="PROTEIN_KINASE_DOM"/>
    <property type="match status" value="1"/>
</dbReference>
<evidence type="ECO:0000256" key="8">
    <source>
        <dbReference type="ARBA" id="ARBA00048679"/>
    </source>
</evidence>
<dbReference type="Gene3D" id="1.10.510.10">
    <property type="entry name" value="Transferase(Phosphotransferase) domain 1"/>
    <property type="match status" value="1"/>
</dbReference>
<comment type="catalytic activity">
    <reaction evidence="8">
        <text>L-seryl-[protein] + ATP = O-phospho-L-seryl-[protein] + ADP + H(+)</text>
        <dbReference type="Rhea" id="RHEA:17989"/>
        <dbReference type="Rhea" id="RHEA-COMP:9863"/>
        <dbReference type="Rhea" id="RHEA-COMP:11604"/>
        <dbReference type="ChEBI" id="CHEBI:15378"/>
        <dbReference type="ChEBI" id="CHEBI:29999"/>
        <dbReference type="ChEBI" id="CHEBI:30616"/>
        <dbReference type="ChEBI" id="CHEBI:83421"/>
        <dbReference type="ChEBI" id="CHEBI:456216"/>
        <dbReference type="EC" id="2.7.11.1"/>
    </reaction>
</comment>
<name>A0A369JPL5_HYPMA</name>
<evidence type="ECO:0000256" key="9">
    <source>
        <dbReference type="SAM" id="MobiDB-lite"/>
    </source>
</evidence>
<dbReference type="GO" id="GO:0004674">
    <property type="term" value="F:protein serine/threonine kinase activity"/>
    <property type="evidence" value="ECO:0007669"/>
    <property type="project" value="UniProtKB-KW"/>
</dbReference>
<feature type="compositionally biased region" description="Low complexity" evidence="9">
    <location>
        <begin position="1"/>
        <end position="16"/>
    </location>
</feature>
<gene>
    <name evidence="11" type="primary">PRKCZ</name>
    <name evidence="11" type="ORF">Hypma_008672</name>
</gene>
<dbReference type="EC" id="2.7.11.1" evidence="1"/>
<dbReference type="OrthoDB" id="68483at2759"/>
<sequence>MLYKTPSSTPNTGTPSSLPPPIDTQERTLADFDLYKCLHRSPASTTFMGRDQRTDKIVTIKVIAKLGRDEADFSFLQSEQRILRSIAEDESVSFLPLLCSWHDSINFYLVTEYHAGGDFGFECMRSPRMDEDRARFYAAEIVVALEELERRNIVHRDIKPSNMIMTADGHLRLIDFGYAVQLSAPDIPEDFNFDVDASSDSGSFLQDLASPPMLKGSCGTPYFKCPEELLGRPYGNKKDVFGGGVSLHWMLLSRMPFGHAFAVTERVAIETAVIHEPLKFRQEDNISIEAQDLIRGMLAKDPRDRLSVGEIKQHPWFAGIDWEKAAKHELPAPWKPFIPPVPKVAMLTRPVQKGRTLDQWDDFMPEFRFTSALLDPPKAPVPETIKKGLFGFAKATKDAPVFVRIKVEKEVKLTQDKDIAIPVKHDDKPRSFFAKSKPRAAEPKAPEPFSFMKSDSDPQLKQKAPSFFSKLFCTSKTKATTAKPEVPAPEPMPVPVPVPQPLTKRNTAYWAAHIEAAFGPASLSDYRTPKAAAKRDSLRPLRLPELVASRSPSSSPSPSPTLYSPSPSPPPLLWDAKLLEPHTIPQADRDRIYGVPAEFRTDWASKLKRALSRHVYHSPQSQSRNPEPKEEVKDYSYYVNNPRRGVVPGPHYSPGMAGSGPRKLGLWGKVRVVPRRVLIRCQLAVSRALVYLGPGPIVEPAGAAAARWAAHSCGVPICF</sequence>
<evidence type="ECO:0000313" key="12">
    <source>
        <dbReference type="Proteomes" id="UP000076154"/>
    </source>
</evidence>
<keyword evidence="12" id="KW-1185">Reference proteome</keyword>
<dbReference type="InterPro" id="IPR011009">
    <property type="entry name" value="Kinase-like_dom_sf"/>
</dbReference>
<keyword evidence="3" id="KW-0808">Transferase</keyword>
<comment type="catalytic activity">
    <reaction evidence="7">
        <text>L-threonyl-[protein] + ATP = O-phospho-L-threonyl-[protein] + ADP + H(+)</text>
        <dbReference type="Rhea" id="RHEA:46608"/>
        <dbReference type="Rhea" id="RHEA-COMP:11060"/>
        <dbReference type="Rhea" id="RHEA-COMP:11605"/>
        <dbReference type="ChEBI" id="CHEBI:15378"/>
        <dbReference type="ChEBI" id="CHEBI:30013"/>
        <dbReference type="ChEBI" id="CHEBI:30616"/>
        <dbReference type="ChEBI" id="CHEBI:61977"/>
        <dbReference type="ChEBI" id="CHEBI:456216"/>
        <dbReference type="EC" id="2.7.11.1"/>
    </reaction>
</comment>
<keyword evidence="5 11" id="KW-0418">Kinase</keyword>
<feature type="region of interest" description="Disordered" evidence="9">
    <location>
        <begin position="1"/>
        <end position="22"/>
    </location>
</feature>
<dbReference type="EMBL" id="LUEZ02000045">
    <property type="protein sequence ID" value="RDB24179.1"/>
    <property type="molecule type" value="Genomic_DNA"/>
</dbReference>
<dbReference type="InterPro" id="IPR050236">
    <property type="entry name" value="Ser_Thr_kinase_AGC"/>
</dbReference>
<feature type="region of interest" description="Disordered" evidence="9">
    <location>
        <begin position="435"/>
        <end position="457"/>
    </location>
</feature>
<comment type="caution">
    <text evidence="11">The sequence shown here is derived from an EMBL/GenBank/DDBJ whole genome shotgun (WGS) entry which is preliminary data.</text>
</comment>
<evidence type="ECO:0000256" key="4">
    <source>
        <dbReference type="ARBA" id="ARBA00022741"/>
    </source>
</evidence>
<dbReference type="STRING" id="39966.A0A369JPL5"/>
<accession>A0A369JPL5</accession>
<reference evidence="11" key="1">
    <citation type="submission" date="2018-04" db="EMBL/GenBank/DDBJ databases">
        <title>Whole genome sequencing of Hypsizygus marmoreus.</title>
        <authorList>
            <person name="Choi I.-G."/>
            <person name="Min B."/>
            <person name="Kim J.-G."/>
            <person name="Kim S."/>
            <person name="Oh Y.-L."/>
            <person name="Kong W.-S."/>
            <person name="Park H."/>
            <person name="Jeong J."/>
            <person name="Song E.-S."/>
        </authorList>
    </citation>
    <scope>NUCLEOTIDE SEQUENCE [LARGE SCALE GENOMIC DNA]</scope>
    <source>
        <strain evidence="11">51987-8</strain>
    </source>
</reference>
<evidence type="ECO:0000256" key="1">
    <source>
        <dbReference type="ARBA" id="ARBA00012513"/>
    </source>
</evidence>
<evidence type="ECO:0000256" key="5">
    <source>
        <dbReference type="ARBA" id="ARBA00022777"/>
    </source>
</evidence>
<protein>
    <recommendedName>
        <fullName evidence="1">non-specific serine/threonine protein kinase</fullName>
        <ecNumber evidence="1">2.7.11.1</ecNumber>
    </recommendedName>
</protein>
<feature type="compositionally biased region" description="Low complexity" evidence="9">
    <location>
        <begin position="551"/>
        <end position="565"/>
    </location>
</feature>
<dbReference type="SMART" id="SM00220">
    <property type="entry name" value="S_TKc"/>
    <property type="match status" value="1"/>
</dbReference>
<dbReference type="SUPFAM" id="SSF56112">
    <property type="entry name" value="Protein kinase-like (PK-like)"/>
    <property type="match status" value="1"/>
</dbReference>
<feature type="region of interest" description="Disordered" evidence="9">
    <location>
        <begin position="533"/>
        <end position="567"/>
    </location>
</feature>
<dbReference type="PANTHER" id="PTHR24356:SF1">
    <property type="entry name" value="SERINE_THREONINE-PROTEIN KINASE GREATWALL"/>
    <property type="match status" value="1"/>
</dbReference>
<dbReference type="AlphaFoldDB" id="A0A369JPL5"/>